<organism evidence="2 3">
    <name type="scientific">Aspergillus sclerotioniger CBS 115572</name>
    <dbReference type="NCBI Taxonomy" id="1450535"/>
    <lineage>
        <taxon>Eukaryota</taxon>
        <taxon>Fungi</taxon>
        <taxon>Dikarya</taxon>
        <taxon>Ascomycota</taxon>
        <taxon>Pezizomycotina</taxon>
        <taxon>Eurotiomycetes</taxon>
        <taxon>Eurotiomycetidae</taxon>
        <taxon>Eurotiales</taxon>
        <taxon>Aspergillaceae</taxon>
        <taxon>Aspergillus</taxon>
        <taxon>Aspergillus subgen. Circumdati</taxon>
    </lineage>
</organism>
<proteinExistence type="predicted"/>
<reference evidence="2 3" key="1">
    <citation type="submission" date="2016-12" db="EMBL/GenBank/DDBJ databases">
        <title>The genomes of Aspergillus section Nigri reveals drivers in fungal speciation.</title>
        <authorList>
            <consortium name="DOE Joint Genome Institute"/>
            <person name="Vesth T.C."/>
            <person name="Nybo J."/>
            <person name="Theobald S."/>
            <person name="Brandl J."/>
            <person name="Frisvad J.C."/>
            <person name="Nielsen K.F."/>
            <person name="Lyhne E.K."/>
            <person name="Kogle M.E."/>
            <person name="Kuo A."/>
            <person name="Riley R."/>
            <person name="Clum A."/>
            <person name="Nolan M."/>
            <person name="Lipzen A."/>
            <person name="Salamov A."/>
            <person name="Henrissat B."/>
            <person name="Wiebenga A."/>
            <person name="De Vries R.P."/>
            <person name="Grigoriev I.V."/>
            <person name="Mortensen U.H."/>
            <person name="Andersen M.R."/>
            <person name="Baker S.E."/>
        </authorList>
    </citation>
    <scope>NUCLEOTIDE SEQUENCE [LARGE SCALE GENOMIC DNA]</scope>
    <source>
        <strain evidence="2 3">CBS 115572</strain>
    </source>
</reference>
<sequence length="354" mass="39825">MLQHRTMLSRREHLKAVGGSLSLIRRFSATQIQAKNNTSSPNLLCLSIFHNRSLIAIATRGIRRDNVPPVNLNFRNANTDRPRPRRIIDARSLAASRTAGQPANILKGPRARTLPNSGGPALTRSTRRITKTKLASKDRRQGRPQRSQELGGESEELYHEAAINSVYREITEQAQPRLIRYNPNSVSLSSLRETWPSFPSDIRANTAGVVEKLSLFSDRFANGYVPPYELGRRLYQGKYVRFASEQERSEAIFEANKLSQKHADKLSQQKGDLVDPNHVNFRPINTKDQNTLIGLLVKGIYPKSEDKQEDKLSVLDQVSENLRNNATYQTVGKSSTFITKLDSLLASSRPTKRA</sequence>
<dbReference type="AlphaFoldDB" id="A0A317VKU8"/>
<dbReference type="RefSeq" id="XP_025463324.1">
    <property type="nucleotide sequence ID" value="XM_025610311.1"/>
</dbReference>
<name>A0A317VKU8_9EURO</name>
<dbReference type="STRING" id="1450535.A0A317VKU8"/>
<dbReference type="EMBL" id="MSFK01000033">
    <property type="protein sequence ID" value="PWY72550.1"/>
    <property type="molecule type" value="Genomic_DNA"/>
</dbReference>
<evidence type="ECO:0000313" key="3">
    <source>
        <dbReference type="Proteomes" id="UP000246702"/>
    </source>
</evidence>
<evidence type="ECO:0000313" key="2">
    <source>
        <dbReference type="EMBL" id="PWY72550.1"/>
    </source>
</evidence>
<evidence type="ECO:0000256" key="1">
    <source>
        <dbReference type="SAM" id="MobiDB-lite"/>
    </source>
</evidence>
<feature type="region of interest" description="Disordered" evidence="1">
    <location>
        <begin position="94"/>
        <end position="155"/>
    </location>
</feature>
<comment type="caution">
    <text evidence="2">The sequence shown here is derived from an EMBL/GenBank/DDBJ whole genome shotgun (WGS) entry which is preliminary data.</text>
</comment>
<protein>
    <submittedName>
        <fullName evidence="2">Uncharacterized protein</fullName>
    </submittedName>
</protein>
<dbReference type="Proteomes" id="UP000246702">
    <property type="component" value="Unassembled WGS sequence"/>
</dbReference>
<accession>A0A317VKU8</accession>
<keyword evidence="3" id="KW-1185">Reference proteome</keyword>
<dbReference type="GeneID" id="37112454"/>
<dbReference type="OrthoDB" id="5365739at2759"/>
<gene>
    <name evidence="2" type="ORF">BO94DRAFT_525538</name>
</gene>